<organism evidence="1 2">
    <name type="scientific">Lindgomyces ingoldianus</name>
    <dbReference type="NCBI Taxonomy" id="673940"/>
    <lineage>
        <taxon>Eukaryota</taxon>
        <taxon>Fungi</taxon>
        <taxon>Dikarya</taxon>
        <taxon>Ascomycota</taxon>
        <taxon>Pezizomycotina</taxon>
        <taxon>Dothideomycetes</taxon>
        <taxon>Pleosporomycetidae</taxon>
        <taxon>Pleosporales</taxon>
        <taxon>Lindgomycetaceae</taxon>
        <taxon>Lindgomyces</taxon>
    </lineage>
</organism>
<comment type="caution">
    <text evidence="1">The sequence shown here is derived from an EMBL/GenBank/DDBJ whole genome shotgun (WGS) entry which is preliminary data.</text>
</comment>
<protein>
    <submittedName>
        <fullName evidence="1">Uncharacterized protein</fullName>
    </submittedName>
</protein>
<dbReference type="EMBL" id="MU003555">
    <property type="protein sequence ID" value="KAF2463033.1"/>
    <property type="molecule type" value="Genomic_DNA"/>
</dbReference>
<gene>
    <name evidence="1" type="ORF">BDR25DRAFT_363239</name>
</gene>
<evidence type="ECO:0000313" key="2">
    <source>
        <dbReference type="Proteomes" id="UP000799755"/>
    </source>
</evidence>
<sequence length="350" mass="39164">MLAQRPGSKQNCLSFEHPFHLSKILNIFIPPYICSKAFVDMPYSFPGKNTAKFITLLYPLKRLIDRKIHIRYRLGLAGENLNCQSTLVAETTGAGSSSSGRLMCACKPGYLRISLTKVFAHAKNATVLAQNSEISSYTTIYFMSISHNHNIATQALVVALKSPSRGKTAQQVILITVRPRWRLRATGIYTILYAIINCWLIIRTFLVVLAQWYRAPIYGQAIKRGFNPNAVPLVIKDEYLKGAHQSGHLNMQTSEVQQSLTQKARLDGYGSSPDLFGGGMALRGPLLGLAEKRGAVLPGVRPGYWHCVRRELGTLGQTVQRLFRLFQTLFVRAYHLLPLKHKRKSPSVQP</sequence>
<evidence type="ECO:0000313" key="1">
    <source>
        <dbReference type="EMBL" id="KAF2463033.1"/>
    </source>
</evidence>
<dbReference type="Proteomes" id="UP000799755">
    <property type="component" value="Unassembled WGS sequence"/>
</dbReference>
<keyword evidence="2" id="KW-1185">Reference proteome</keyword>
<proteinExistence type="predicted"/>
<reference evidence="1" key="1">
    <citation type="journal article" date="2020" name="Stud. Mycol.">
        <title>101 Dothideomycetes genomes: a test case for predicting lifestyles and emergence of pathogens.</title>
        <authorList>
            <person name="Haridas S."/>
            <person name="Albert R."/>
            <person name="Binder M."/>
            <person name="Bloem J."/>
            <person name="Labutti K."/>
            <person name="Salamov A."/>
            <person name="Andreopoulos B."/>
            <person name="Baker S."/>
            <person name="Barry K."/>
            <person name="Bills G."/>
            <person name="Bluhm B."/>
            <person name="Cannon C."/>
            <person name="Castanera R."/>
            <person name="Culley D."/>
            <person name="Daum C."/>
            <person name="Ezra D."/>
            <person name="Gonzalez J."/>
            <person name="Henrissat B."/>
            <person name="Kuo A."/>
            <person name="Liang C."/>
            <person name="Lipzen A."/>
            <person name="Lutzoni F."/>
            <person name="Magnuson J."/>
            <person name="Mondo S."/>
            <person name="Nolan M."/>
            <person name="Ohm R."/>
            <person name="Pangilinan J."/>
            <person name="Park H.-J."/>
            <person name="Ramirez L."/>
            <person name="Alfaro M."/>
            <person name="Sun H."/>
            <person name="Tritt A."/>
            <person name="Yoshinaga Y."/>
            <person name="Zwiers L.-H."/>
            <person name="Turgeon B."/>
            <person name="Goodwin S."/>
            <person name="Spatafora J."/>
            <person name="Crous P."/>
            <person name="Grigoriev I."/>
        </authorList>
    </citation>
    <scope>NUCLEOTIDE SEQUENCE</scope>
    <source>
        <strain evidence="1">ATCC 200398</strain>
    </source>
</reference>
<accession>A0ACB6Q7X3</accession>
<name>A0ACB6Q7X3_9PLEO</name>